<dbReference type="PANTHER" id="PTHR12352:SF24">
    <property type="entry name" value="THYROGLOBULIN TYPE-1 DOMAIN-CONTAINING PROTEIN"/>
    <property type="match status" value="1"/>
</dbReference>
<dbReference type="PROSITE" id="PS51162">
    <property type="entry name" value="THYROGLOBULIN_1_2"/>
    <property type="match status" value="1"/>
</dbReference>
<dbReference type="GO" id="GO:0005615">
    <property type="term" value="C:extracellular space"/>
    <property type="evidence" value="ECO:0007669"/>
    <property type="project" value="TreeGrafter"/>
</dbReference>
<dbReference type="InterPro" id="IPR051950">
    <property type="entry name" value="Dev_reg/Prot_inhib"/>
</dbReference>
<name>A0A9N9QMR4_9CUCU</name>
<gene>
    <name evidence="8" type="ORF">CEUTPL_LOCUS4790</name>
</gene>
<dbReference type="Pfam" id="PF00086">
    <property type="entry name" value="Thyroglobulin_1"/>
    <property type="match status" value="3"/>
</dbReference>
<evidence type="ECO:0000256" key="2">
    <source>
        <dbReference type="ARBA" id="ARBA00022525"/>
    </source>
</evidence>
<dbReference type="Proteomes" id="UP001152799">
    <property type="component" value="Chromosome 2"/>
</dbReference>
<dbReference type="InterPro" id="IPR000716">
    <property type="entry name" value="Thyroglobulin_1"/>
</dbReference>
<dbReference type="InterPro" id="IPR009030">
    <property type="entry name" value="Growth_fac_rcpt_cys_sf"/>
</dbReference>
<reference evidence="8" key="1">
    <citation type="submission" date="2022-01" db="EMBL/GenBank/DDBJ databases">
        <authorList>
            <person name="King R."/>
        </authorList>
    </citation>
    <scope>NUCLEOTIDE SEQUENCE</scope>
</reference>
<comment type="caution">
    <text evidence="5">Lacks conserved residue(s) required for the propagation of feature annotation.</text>
</comment>
<keyword evidence="9" id="KW-1185">Reference proteome</keyword>
<evidence type="ECO:0000256" key="4">
    <source>
        <dbReference type="ARBA" id="ARBA00023157"/>
    </source>
</evidence>
<dbReference type="GO" id="GO:0005604">
    <property type="term" value="C:basement membrane"/>
    <property type="evidence" value="ECO:0007669"/>
    <property type="project" value="TreeGrafter"/>
</dbReference>
<comment type="subcellular location">
    <subcellularLocation>
        <location evidence="1">Secreted</location>
    </subcellularLocation>
</comment>
<evidence type="ECO:0000259" key="7">
    <source>
        <dbReference type="PROSITE" id="PS51162"/>
    </source>
</evidence>
<dbReference type="Gene3D" id="4.10.800.10">
    <property type="entry name" value="Thyroglobulin type-1"/>
    <property type="match status" value="3"/>
</dbReference>
<dbReference type="AlphaFoldDB" id="A0A9N9QMR4"/>
<dbReference type="SUPFAM" id="SSF57184">
    <property type="entry name" value="Growth factor receptor domain"/>
    <property type="match status" value="1"/>
</dbReference>
<keyword evidence="2" id="KW-0964">Secreted</keyword>
<evidence type="ECO:0000256" key="1">
    <source>
        <dbReference type="ARBA" id="ARBA00004613"/>
    </source>
</evidence>
<keyword evidence="3" id="KW-0677">Repeat</keyword>
<feature type="domain" description="Thyroglobulin type-1" evidence="7">
    <location>
        <begin position="345"/>
        <end position="412"/>
    </location>
</feature>
<evidence type="ECO:0000313" key="8">
    <source>
        <dbReference type="EMBL" id="CAG9764145.1"/>
    </source>
</evidence>
<evidence type="ECO:0000256" key="3">
    <source>
        <dbReference type="ARBA" id="ARBA00022737"/>
    </source>
</evidence>
<dbReference type="InterPro" id="IPR036857">
    <property type="entry name" value="Thyroglobulin_1_sf"/>
</dbReference>
<evidence type="ECO:0000313" key="9">
    <source>
        <dbReference type="Proteomes" id="UP001152799"/>
    </source>
</evidence>
<dbReference type="OrthoDB" id="1725934at2759"/>
<keyword evidence="6" id="KW-0732">Signal</keyword>
<feature type="signal peptide" evidence="6">
    <location>
        <begin position="1"/>
        <end position="21"/>
    </location>
</feature>
<organism evidence="8 9">
    <name type="scientific">Ceutorhynchus assimilis</name>
    <name type="common">cabbage seed weevil</name>
    <dbReference type="NCBI Taxonomy" id="467358"/>
    <lineage>
        <taxon>Eukaryota</taxon>
        <taxon>Metazoa</taxon>
        <taxon>Ecdysozoa</taxon>
        <taxon>Arthropoda</taxon>
        <taxon>Hexapoda</taxon>
        <taxon>Insecta</taxon>
        <taxon>Pterygota</taxon>
        <taxon>Neoptera</taxon>
        <taxon>Endopterygota</taxon>
        <taxon>Coleoptera</taxon>
        <taxon>Polyphaga</taxon>
        <taxon>Cucujiformia</taxon>
        <taxon>Curculionidae</taxon>
        <taxon>Ceutorhynchinae</taxon>
        <taxon>Ceutorhynchus</taxon>
    </lineage>
</organism>
<protein>
    <recommendedName>
        <fullName evidence="7">Thyroglobulin type-1 domain-containing protein</fullName>
    </recommendedName>
</protein>
<dbReference type="GO" id="GO:0007160">
    <property type="term" value="P:cell-matrix adhesion"/>
    <property type="evidence" value="ECO:0007669"/>
    <property type="project" value="TreeGrafter"/>
</dbReference>
<proteinExistence type="predicted"/>
<accession>A0A9N9QMR4</accession>
<keyword evidence="4" id="KW-1015">Disulfide bond</keyword>
<dbReference type="PANTHER" id="PTHR12352">
    <property type="entry name" value="SECRETED MODULAR CALCIUM-BINDING PROTEIN"/>
    <property type="match status" value="1"/>
</dbReference>
<dbReference type="EMBL" id="OU892278">
    <property type="protein sequence ID" value="CAG9764145.1"/>
    <property type="molecule type" value="Genomic_DNA"/>
</dbReference>
<feature type="chain" id="PRO_5040180265" description="Thyroglobulin type-1 domain-containing protein" evidence="6">
    <location>
        <begin position="22"/>
        <end position="413"/>
    </location>
</feature>
<sequence>MFAKCFVSFLVFFAIVSSVFTIGDEDIRCTAKSCKDAVCDEVPDKCKSNETNAGVYLLSPDICNCCKYCLVNLVEGEPCSVGDPSNGKHKSICGPGLMCNVEKDGETDGTCQKMNSPCASAQQIYDNKRELGYLGSMEARPSCDDDGFYSAYRCIPGQNCFCQLPNGTRIFGDANYNTITDYMTCGCSTAYHAAIEILGRELHPHEHFRCAADGSFDRLQCIHEKCLCVDSLDGAPTFPNNPLVDIKLITNETLKCYSSNNTGEYYKKCEKEYMEIHKEVENKKSKHSYSLVLGYSYPNCDMDGTFAAVQENKTHKYCVDKEGSILTEPLEKTASTAAMKSLLANMNCKCARAKLIMSTTEKPLCLKNGNYDSIQCRRGICRCVDENGNQKCSTDDKKCEEVDESQKSKLKCT</sequence>
<dbReference type="SUPFAM" id="SSF57610">
    <property type="entry name" value="Thyroglobulin type-1 domain"/>
    <property type="match status" value="4"/>
</dbReference>
<evidence type="ECO:0000256" key="6">
    <source>
        <dbReference type="SAM" id="SignalP"/>
    </source>
</evidence>
<evidence type="ECO:0000256" key="5">
    <source>
        <dbReference type="PROSITE-ProRule" id="PRU00500"/>
    </source>
</evidence>